<dbReference type="SUPFAM" id="SSF52540">
    <property type="entry name" value="P-loop containing nucleoside triphosphate hydrolases"/>
    <property type="match status" value="2"/>
</dbReference>
<dbReference type="PANTHER" id="PTHR45629:SF7">
    <property type="entry name" value="DNA EXCISION REPAIR PROTEIN ERCC-6-RELATED"/>
    <property type="match status" value="1"/>
</dbReference>
<accession>A0A1V1PEY5</accession>
<dbReference type="InterPro" id="IPR027417">
    <property type="entry name" value="P-loop_NTPase"/>
</dbReference>
<dbReference type="EMBL" id="ATBP01000058">
    <property type="protein sequence ID" value="ETR73469.1"/>
    <property type="molecule type" value="Genomic_DNA"/>
</dbReference>
<reference evidence="5" key="1">
    <citation type="submission" date="2012-11" db="EMBL/GenBank/DDBJ databases">
        <authorList>
            <person name="Lucero-Rivera Y.E."/>
            <person name="Tovar-Ramirez D."/>
        </authorList>
    </citation>
    <scope>NUCLEOTIDE SEQUENCE [LARGE SCALE GENOMIC DNA]</scope>
    <source>
        <strain evidence="5">Araruama</strain>
    </source>
</reference>
<dbReference type="GO" id="GO:0016787">
    <property type="term" value="F:hydrolase activity"/>
    <property type="evidence" value="ECO:0007669"/>
    <property type="project" value="UniProtKB-KW"/>
</dbReference>
<dbReference type="InterPro" id="IPR014001">
    <property type="entry name" value="Helicase_ATP-bd"/>
</dbReference>
<dbReference type="PROSITE" id="PS51192">
    <property type="entry name" value="HELICASE_ATP_BIND_1"/>
    <property type="match status" value="1"/>
</dbReference>
<dbReference type="GO" id="GO:0005524">
    <property type="term" value="F:ATP binding"/>
    <property type="evidence" value="ECO:0007669"/>
    <property type="project" value="InterPro"/>
</dbReference>
<name>A0A1V1PEY5_9BACT</name>
<dbReference type="InterPro" id="IPR038718">
    <property type="entry name" value="SNF2-like_sf"/>
</dbReference>
<feature type="non-terminal residue" evidence="4">
    <location>
        <position position="1027"/>
    </location>
</feature>
<dbReference type="Gene3D" id="3.40.50.10810">
    <property type="entry name" value="Tandem AAA-ATPase domain"/>
    <property type="match status" value="1"/>
</dbReference>
<dbReference type="Pfam" id="PF00176">
    <property type="entry name" value="SNF2-rel_dom"/>
    <property type="match status" value="1"/>
</dbReference>
<feature type="domain" description="Helicase C-terminal" evidence="3">
    <location>
        <begin position="835"/>
        <end position="997"/>
    </location>
</feature>
<dbReference type="Pfam" id="PF00271">
    <property type="entry name" value="Helicase_C"/>
    <property type="match status" value="1"/>
</dbReference>
<dbReference type="SMART" id="SM00490">
    <property type="entry name" value="HELICc"/>
    <property type="match status" value="1"/>
</dbReference>
<dbReference type="InterPro" id="IPR001650">
    <property type="entry name" value="Helicase_C-like"/>
</dbReference>
<dbReference type="CDD" id="cd18793">
    <property type="entry name" value="SF2_C_SNF"/>
    <property type="match status" value="1"/>
</dbReference>
<evidence type="ECO:0000313" key="5">
    <source>
        <dbReference type="Proteomes" id="UP000189670"/>
    </source>
</evidence>
<gene>
    <name evidence="4" type="ORF">OMM_06907</name>
</gene>
<organism evidence="4 5">
    <name type="scientific">Candidatus Magnetoglobus multicellularis str. Araruama</name>
    <dbReference type="NCBI Taxonomy" id="890399"/>
    <lineage>
        <taxon>Bacteria</taxon>
        <taxon>Pseudomonadati</taxon>
        <taxon>Thermodesulfobacteriota</taxon>
        <taxon>Desulfobacteria</taxon>
        <taxon>Desulfobacterales</taxon>
        <taxon>Desulfobacteraceae</taxon>
        <taxon>Candidatus Magnetoglobus</taxon>
    </lineage>
</organism>
<dbReference type="AlphaFoldDB" id="A0A1V1PEY5"/>
<dbReference type="PROSITE" id="PS51194">
    <property type="entry name" value="HELICASE_CTER"/>
    <property type="match status" value="1"/>
</dbReference>
<dbReference type="Proteomes" id="UP000189670">
    <property type="component" value="Unassembled WGS sequence"/>
</dbReference>
<dbReference type="InterPro" id="IPR000330">
    <property type="entry name" value="SNF2_N"/>
</dbReference>
<comment type="caution">
    <text evidence="4">The sequence shown here is derived from an EMBL/GenBank/DDBJ whole genome shotgun (WGS) entry which is preliminary data.</text>
</comment>
<protein>
    <submittedName>
        <fullName evidence="4">SNF2-like protein</fullName>
    </submittedName>
</protein>
<proteinExistence type="predicted"/>
<evidence type="ECO:0000313" key="4">
    <source>
        <dbReference type="EMBL" id="ETR73469.1"/>
    </source>
</evidence>
<dbReference type="Gene3D" id="3.40.50.300">
    <property type="entry name" value="P-loop containing nucleotide triphosphate hydrolases"/>
    <property type="match status" value="1"/>
</dbReference>
<evidence type="ECO:0000256" key="1">
    <source>
        <dbReference type="ARBA" id="ARBA00022801"/>
    </source>
</evidence>
<keyword evidence="1" id="KW-0378">Hydrolase</keyword>
<dbReference type="InterPro" id="IPR049730">
    <property type="entry name" value="SNF2/RAD54-like_C"/>
</dbReference>
<evidence type="ECO:0000259" key="2">
    <source>
        <dbReference type="PROSITE" id="PS51192"/>
    </source>
</evidence>
<sequence length="1027" mass="115878">MGLLDKLKRIKKKDAQTVFKQTYTENGIHLSVSPQVWNALIQRQSNTHLLHQYVVLQMLVEEGMAIEEQNGFFVSSDSAVLLDYHTRLLLNLPESWPGKMHIEIDGHTQSPRFKAMLILESPDGEMIRYYNFNGPLLILSEEENFLPNTEQWHAFQAMATHQQCPENERSEYQNLALVYQLQQAKEKGLDINLSHFRHLDIVEPEQIGVTIDEQDDGSAVLTPSFGNVASSDDIARRLGQINPNHNVHSMRINDSIVLLDEKKLACVHEIIQNRNIPKSHVRQFMETPGAYIDASQIDLDIGFSYRVKGATRFKHAYFGDTDLSEINWFNKDEDIAETASDAPLDLTKIITDPSALETFRHQMADSIQAGADCFEFNHFNIPLDQIEIIEEKLNDLAVTLTESSEESSEELKVIDITQNDEFCEFGNDSIPPQPESCLYTEPLDFSVYKRQPYPHQLEGIRWILGLSIESINVSKALQDRLGALLADDMGLGKTFMSLIAVSEYYRLAEEQNEIKRPVLVVAPLSLLENWKNEVSETFDQSPFRDIVILQSNADLNQFRVQGSGAETRQGFASDADSDESICTTDVKYSLKIGSQFGVNRLDMDRRMVLTTYQTLRDYQFSLCRIDWSLVIFDEAQNIKNPNALQTRTAKGLKARFKLIVTGTPVENHLGDFWCLFDTARPGVLGSYQGFLKKFVLPMLRANTEDISDIRNEVGTELRQIVGGLMLRRTKAEKIKGLPQKTIYVGAKVPDGHKEVFEPGLICMMDKDQLDAYEAIVNETVNNQDKANASAAILRGLQQLKDVSLHPDLIDGGMPLIPETPKAARAVLMRSAKLDCLLKLLTQIQSRDEKVIIFILNKRLQQFIIICLQLIFDIQVDVINGDTKAVAKNPSVRTRVKIIDAFQAKAGFQVLVMSPVAAGVGLTVTAANNVIHLERHWNPAKEDQATDRVYRIGQKKDVNVFIPVVHHPKERSFEVNLHGLLSNKIDLKEAIVTQEDVTAKDIAKTGLFNHQLKPHGNLTNARKISSPI</sequence>
<evidence type="ECO:0000259" key="3">
    <source>
        <dbReference type="PROSITE" id="PS51194"/>
    </source>
</evidence>
<feature type="domain" description="Helicase ATP-binding" evidence="2">
    <location>
        <begin position="474"/>
        <end position="682"/>
    </location>
</feature>
<dbReference type="SMART" id="SM00487">
    <property type="entry name" value="DEXDc"/>
    <property type="match status" value="1"/>
</dbReference>
<dbReference type="PANTHER" id="PTHR45629">
    <property type="entry name" value="SNF2/RAD54 FAMILY MEMBER"/>
    <property type="match status" value="1"/>
</dbReference>
<dbReference type="InterPro" id="IPR050496">
    <property type="entry name" value="SNF2_RAD54_helicase_repair"/>
</dbReference>